<dbReference type="EMBL" id="CBTJ020000024">
    <property type="protein sequence ID" value="CDI01655.1"/>
    <property type="molecule type" value="Genomic_DNA"/>
</dbReference>
<reference evidence="1" key="2">
    <citation type="submission" date="2014-03" db="EMBL/GenBank/DDBJ databases">
        <title>Candidatus Competibacter-lineage genomes retrieved from metagenomes reveal functional metabolic diversity.</title>
        <authorList>
            <person name="McIlroy S.J."/>
            <person name="Albertsen M."/>
            <person name="Andresen E.K."/>
            <person name="Saunders A.M."/>
            <person name="Kristiansen R."/>
            <person name="Stokholm-Bjerregaard M."/>
            <person name="Nielsen K.L."/>
            <person name="Nielsen P.H."/>
        </authorList>
    </citation>
    <scope>NUCLEOTIDE SEQUENCE</scope>
    <source>
        <strain evidence="1">Run_A_D11</strain>
    </source>
</reference>
<dbReference type="Proteomes" id="UP000035760">
    <property type="component" value="Unassembled WGS sequence"/>
</dbReference>
<evidence type="ECO:0000313" key="1">
    <source>
        <dbReference type="EMBL" id="CDI01655.1"/>
    </source>
</evidence>
<gene>
    <name evidence="1" type="ORF">BN873_190049</name>
</gene>
<accession>W6M7I4</accession>
<reference evidence="1" key="1">
    <citation type="submission" date="2013-07" db="EMBL/GenBank/DDBJ databases">
        <authorList>
            <person name="McIlroy S."/>
        </authorList>
    </citation>
    <scope>NUCLEOTIDE SEQUENCE [LARGE SCALE GENOMIC DNA]</scope>
    <source>
        <strain evidence="1">Run_A_D11</strain>
    </source>
</reference>
<dbReference type="AlphaFoldDB" id="W6M7I4"/>
<organism evidence="1 2">
    <name type="scientific">Candidatus Competibacter denitrificans Run_A_D11</name>
    <dbReference type="NCBI Taxonomy" id="1400863"/>
    <lineage>
        <taxon>Bacteria</taxon>
        <taxon>Pseudomonadati</taxon>
        <taxon>Pseudomonadota</taxon>
        <taxon>Gammaproteobacteria</taxon>
        <taxon>Candidatus Competibacteraceae</taxon>
        <taxon>Candidatus Competibacter</taxon>
    </lineage>
</organism>
<sequence>MQRAGLRRYCQCSTVKRFLTQSDGVQILSLALTAPDVLRDLDFISGHAALIQRILLRLSNQPKG</sequence>
<evidence type="ECO:0000313" key="2">
    <source>
        <dbReference type="Proteomes" id="UP000035760"/>
    </source>
</evidence>
<proteinExistence type="predicted"/>
<dbReference type="STRING" id="1400863.BN873_190049"/>
<keyword evidence="2" id="KW-1185">Reference proteome</keyword>
<name>W6M7I4_9GAMM</name>
<protein>
    <submittedName>
        <fullName evidence="1">Uncharacterized protein</fullName>
    </submittedName>
</protein>
<comment type="caution">
    <text evidence="1">The sequence shown here is derived from an EMBL/GenBank/DDBJ whole genome shotgun (WGS) entry which is preliminary data.</text>
</comment>